<dbReference type="Proteomes" id="UP000190897">
    <property type="component" value="Unassembled WGS sequence"/>
</dbReference>
<reference evidence="3" key="1">
    <citation type="submission" date="2017-02" db="EMBL/GenBank/DDBJ databases">
        <authorList>
            <person name="Varghese N."/>
            <person name="Submissions S."/>
        </authorList>
    </citation>
    <scope>NUCLEOTIDE SEQUENCE [LARGE SCALE GENOMIC DNA]</scope>
    <source>
        <strain evidence="3">DSM 22270</strain>
    </source>
</reference>
<protein>
    <submittedName>
        <fullName evidence="2">Uncharacterized protein</fullName>
    </submittedName>
</protein>
<keyword evidence="1" id="KW-1133">Transmembrane helix</keyword>
<keyword evidence="1" id="KW-0812">Transmembrane</keyword>
<evidence type="ECO:0000313" key="3">
    <source>
        <dbReference type="Proteomes" id="UP000190897"/>
    </source>
</evidence>
<gene>
    <name evidence="2" type="ORF">SAMN05660293_00045</name>
</gene>
<proteinExistence type="predicted"/>
<dbReference type="AlphaFoldDB" id="A0A1T5B670"/>
<evidence type="ECO:0000313" key="2">
    <source>
        <dbReference type="EMBL" id="SKB42762.1"/>
    </source>
</evidence>
<dbReference type="EMBL" id="FUZA01000001">
    <property type="protein sequence ID" value="SKB42762.1"/>
    <property type="molecule type" value="Genomic_DNA"/>
</dbReference>
<organism evidence="2 3">
    <name type="scientific">Dyadobacter psychrophilus</name>
    <dbReference type="NCBI Taxonomy" id="651661"/>
    <lineage>
        <taxon>Bacteria</taxon>
        <taxon>Pseudomonadati</taxon>
        <taxon>Bacteroidota</taxon>
        <taxon>Cytophagia</taxon>
        <taxon>Cytophagales</taxon>
        <taxon>Spirosomataceae</taxon>
        <taxon>Dyadobacter</taxon>
    </lineage>
</organism>
<keyword evidence="1" id="KW-0472">Membrane</keyword>
<accession>A0A1T5B670</accession>
<feature type="transmembrane region" description="Helical" evidence="1">
    <location>
        <begin position="17"/>
        <end position="38"/>
    </location>
</feature>
<name>A0A1T5B670_9BACT</name>
<evidence type="ECO:0000256" key="1">
    <source>
        <dbReference type="SAM" id="Phobius"/>
    </source>
</evidence>
<dbReference type="STRING" id="651661.SAMN05660293_00045"/>
<keyword evidence="3" id="KW-1185">Reference proteome</keyword>
<sequence>MIMENEKIRPDKEMLTAMFYAFTIMLIYITICILMANIK</sequence>